<proteinExistence type="inferred from homology"/>
<dbReference type="PRINTS" id="PR00081">
    <property type="entry name" value="GDHRDH"/>
</dbReference>
<dbReference type="Pfam" id="PF13561">
    <property type="entry name" value="adh_short_C2"/>
    <property type="match status" value="1"/>
</dbReference>
<dbReference type="InterPro" id="IPR002347">
    <property type="entry name" value="SDR_fam"/>
</dbReference>
<comment type="similarity">
    <text evidence="1">Belongs to the short-chain dehydrogenases/reductases (SDR) family.</text>
</comment>
<dbReference type="PANTHER" id="PTHR43477">
    <property type="entry name" value="DIHYDROANTICAPSIN 7-DEHYDROGENASE"/>
    <property type="match status" value="1"/>
</dbReference>
<dbReference type="AlphaFoldDB" id="A0AAV3U6C9"/>
<evidence type="ECO:0000313" key="4">
    <source>
        <dbReference type="Proteomes" id="UP001409585"/>
    </source>
</evidence>
<evidence type="ECO:0000256" key="2">
    <source>
        <dbReference type="ARBA" id="ARBA00023002"/>
    </source>
</evidence>
<keyword evidence="4" id="KW-1185">Reference proteome</keyword>
<comment type="caution">
    <text evidence="3">The sequence shown here is derived from an EMBL/GenBank/DDBJ whole genome shotgun (WGS) entry which is preliminary data.</text>
</comment>
<dbReference type="PRINTS" id="PR00080">
    <property type="entry name" value="SDRFAMILY"/>
</dbReference>
<dbReference type="Gene3D" id="3.40.50.720">
    <property type="entry name" value="NAD(P)-binding Rossmann-like Domain"/>
    <property type="match status" value="1"/>
</dbReference>
<reference evidence="4" key="1">
    <citation type="journal article" date="2019" name="Int. J. Syst. Evol. Microbiol.">
        <title>The Global Catalogue of Microorganisms (GCM) 10K type strain sequencing project: providing services to taxonomists for standard genome sequencing and annotation.</title>
        <authorList>
            <consortium name="The Broad Institute Genomics Platform"/>
            <consortium name="The Broad Institute Genome Sequencing Center for Infectious Disease"/>
            <person name="Wu L."/>
            <person name="Ma J."/>
        </authorList>
    </citation>
    <scope>NUCLEOTIDE SEQUENCE [LARGE SCALE GENOMIC DNA]</scope>
    <source>
        <strain evidence="4">JCM 19134</strain>
    </source>
</reference>
<evidence type="ECO:0000256" key="1">
    <source>
        <dbReference type="ARBA" id="ARBA00006484"/>
    </source>
</evidence>
<dbReference type="EMBL" id="BAABLX010000029">
    <property type="protein sequence ID" value="GAA4952519.1"/>
    <property type="molecule type" value="Genomic_DNA"/>
</dbReference>
<accession>A0AAV3U6C9</accession>
<gene>
    <name evidence="3" type="ORF">GCM10025791_36540</name>
</gene>
<dbReference type="Proteomes" id="UP001409585">
    <property type="component" value="Unassembled WGS sequence"/>
</dbReference>
<name>A0AAV3U6C9_9ALTE</name>
<dbReference type="SUPFAM" id="SSF51735">
    <property type="entry name" value="NAD(P)-binding Rossmann-fold domains"/>
    <property type="match status" value="1"/>
</dbReference>
<protein>
    <submittedName>
        <fullName evidence="3">Glucose 1-dehydrogenase</fullName>
    </submittedName>
</protein>
<dbReference type="InterPro" id="IPR036291">
    <property type="entry name" value="NAD(P)-bd_dom_sf"/>
</dbReference>
<dbReference type="GO" id="GO:0016491">
    <property type="term" value="F:oxidoreductase activity"/>
    <property type="evidence" value="ECO:0007669"/>
    <property type="project" value="UniProtKB-KW"/>
</dbReference>
<dbReference type="RefSeq" id="WP_345425861.1">
    <property type="nucleotide sequence ID" value="NZ_AP031496.1"/>
</dbReference>
<evidence type="ECO:0000313" key="3">
    <source>
        <dbReference type="EMBL" id="GAA4952519.1"/>
    </source>
</evidence>
<dbReference type="PANTHER" id="PTHR43477:SF1">
    <property type="entry name" value="DIHYDROANTICAPSIN 7-DEHYDROGENASE"/>
    <property type="match status" value="1"/>
</dbReference>
<dbReference type="NCBIfam" id="NF005559">
    <property type="entry name" value="PRK07231.1"/>
    <property type="match status" value="1"/>
</dbReference>
<dbReference type="InterPro" id="IPR051122">
    <property type="entry name" value="SDR_DHRS6-like"/>
</dbReference>
<keyword evidence="2" id="KW-0560">Oxidoreductase</keyword>
<dbReference type="PROSITE" id="PS00061">
    <property type="entry name" value="ADH_SHORT"/>
    <property type="match status" value="1"/>
</dbReference>
<dbReference type="FunFam" id="3.40.50.720:FF:000084">
    <property type="entry name" value="Short-chain dehydrogenase reductase"/>
    <property type="match status" value="1"/>
</dbReference>
<organism evidence="3 4">
    <name type="scientific">Halioxenophilus aromaticivorans</name>
    <dbReference type="NCBI Taxonomy" id="1306992"/>
    <lineage>
        <taxon>Bacteria</taxon>
        <taxon>Pseudomonadati</taxon>
        <taxon>Pseudomonadota</taxon>
        <taxon>Gammaproteobacteria</taxon>
        <taxon>Alteromonadales</taxon>
        <taxon>Alteromonadaceae</taxon>
        <taxon>Halioxenophilus</taxon>
    </lineage>
</organism>
<sequence>MSRLQDKVALVTGAASNPGLGRAIALRFAQEDAKLIITDINEEGLKAAAEDIKALGVEVAFWHQDVTSEQDWLNTIERIETQFGRLDVLVNNAGIAVLRTVHDMTMAEYDRQMSVNMTSVFLGSKYGVGSMKKTGGGSIVNLSSVAGLVGIPGTGAYGASKAGVRMLSKTVALENARENIRCNSIHPGVIWTNIQQDAIRDNPEQYEIINESVPMGRMGQPEEVANCALFLACDESSYVTGTELTVDGGMVAQ</sequence>
<dbReference type="InterPro" id="IPR020904">
    <property type="entry name" value="Sc_DH/Rdtase_CS"/>
</dbReference>